<dbReference type="EMBL" id="PDCK01000043">
    <property type="protein sequence ID" value="PRQ29951.1"/>
    <property type="molecule type" value="Genomic_DNA"/>
</dbReference>
<dbReference type="AlphaFoldDB" id="A0A2P6Q6Z2"/>
<name>A0A2P6Q6Z2_ROSCH</name>
<proteinExistence type="predicted"/>
<comment type="caution">
    <text evidence="2">The sequence shown here is derived from an EMBL/GenBank/DDBJ whole genome shotgun (WGS) entry which is preliminary data.</text>
</comment>
<evidence type="ECO:0000256" key="1">
    <source>
        <dbReference type="SAM" id="Phobius"/>
    </source>
</evidence>
<gene>
    <name evidence="2" type="ORF">RchiOBHm_Chr5g0019381</name>
</gene>
<keyword evidence="1" id="KW-0472">Membrane</keyword>
<evidence type="ECO:0000313" key="3">
    <source>
        <dbReference type="Proteomes" id="UP000238479"/>
    </source>
</evidence>
<keyword evidence="1" id="KW-0812">Transmembrane</keyword>
<feature type="transmembrane region" description="Helical" evidence="1">
    <location>
        <begin position="63"/>
        <end position="80"/>
    </location>
</feature>
<reference evidence="2 3" key="1">
    <citation type="journal article" date="2018" name="Nat. Genet.">
        <title>The Rosa genome provides new insights in the design of modern roses.</title>
        <authorList>
            <person name="Bendahmane M."/>
        </authorList>
    </citation>
    <scope>NUCLEOTIDE SEQUENCE [LARGE SCALE GENOMIC DNA]</scope>
    <source>
        <strain evidence="3">cv. Old Blush</strain>
    </source>
</reference>
<sequence length="87" mass="9986">MGEKTRKSEKPARTARFGSGLQKKFGNILQSGPNRLKSGLVRSWSEVLKYNKARWARLIINKYFLYILLVFQSTFLFLLSPCSSSLL</sequence>
<protein>
    <submittedName>
        <fullName evidence="2">Uncharacterized protein</fullName>
    </submittedName>
</protein>
<organism evidence="2 3">
    <name type="scientific">Rosa chinensis</name>
    <name type="common">China rose</name>
    <dbReference type="NCBI Taxonomy" id="74649"/>
    <lineage>
        <taxon>Eukaryota</taxon>
        <taxon>Viridiplantae</taxon>
        <taxon>Streptophyta</taxon>
        <taxon>Embryophyta</taxon>
        <taxon>Tracheophyta</taxon>
        <taxon>Spermatophyta</taxon>
        <taxon>Magnoliopsida</taxon>
        <taxon>eudicotyledons</taxon>
        <taxon>Gunneridae</taxon>
        <taxon>Pentapetalae</taxon>
        <taxon>rosids</taxon>
        <taxon>fabids</taxon>
        <taxon>Rosales</taxon>
        <taxon>Rosaceae</taxon>
        <taxon>Rosoideae</taxon>
        <taxon>Rosoideae incertae sedis</taxon>
        <taxon>Rosa</taxon>
    </lineage>
</organism>
<evidence type="ECO:0000313" key="2">
    <source>
        <dbReference type="EMBL" id="PRQ29951.1"/>
    </source>
</evidence>
<dbReference type="Gramene" id="PRQ29951">
    <property type="protein sequence ID" value="PRQ29951"/>
    <property type="gene ID" value="RchiOBHm_Chr5g0019381"/>
</dbReference>
<dbReference type="Proteomes" id="UP000238479">
    <property type="component" value="Chromosome 5"/>
</dbReference>
<keyword evidence="3" id="KW-1185">Reference proteome</keyword>
<accession>A0A2P6Q6Z2</accession>
<keyword evidence="1" id="KW-1133">Transmembrane helix</keyword>